<keyword evidence="2" id="KW-0472">Membrane</keyword>
<dbReference type="Pfam" id="PF13637">
    <property type="entry name" value="Ank_4"/>
    <property type="match status" value="1"/>
</dbReference>
<dbReference type="Pfam" id="PF13962">
    <property type="entry name" value="PGG"/>
    <property type="match status" value="1"/>
</dbReference>
<keyword evidence="2" id="KW-0812">Transmembrane</keyword>
<dbReference type="InterPro" id="IPR026961">
    <property type="entry name" value="PGG_dom"/>
</dbReference>
<feature type="transmembrane region" description="Helical" evidence="2">
    <location>
        <begin position="709"/>
        <end position="736"/>
    </location>
</feature>
<dbReference type="PANTHER" id="PTHR24177:SF215">
    <property type="entry name" value="PGG DOMAIN-CONTAINING PROTEIN"/>
    <property type="match status" value="1"/>
</dbReference>
<feature type="transmembrane region" description="Helical" evidence="2">
    <location>
        <begin position="598"/>
        <end position="616"/>
    </location>
</feature>
<dbReference type="InterPro" id="IPR002110">
    <property type="entry name" value="Ankyrin_rpt"/>
</dbReference>
<dbReference type="PANTHER" id="PTHR24177">
    <property type="entry name" value="CASKIN"/>
    <property type="match status" value="1"/>
</dbReference>
<protein>
    <recommendedName>
        <fullName evidence="3">PGG domain-containing protein</fullName>
    </recommendedName>
</protein>
<feature type="transmembrane region" description="Helical" evidence="2">
    <location>
        <begin position="681"/>
        <end position="703"/>
    </location>
</feature>
<proteinExistence type="predicted"/>
<feature type="region of interest" description="Disordered" evidence="1">
    <location>
        <begin position="353"/>
        <end position="434"/>
    </location>
</feature>
<feature type="domain" description="PGG" evidence="3">
    <location>
        <begin position="589"/>
        <end position="700"/>
    </location>
</feature>
<gene>
    <name evidence="4" type="ORF">FEM48_Zijuj01G0075300</name>
</gene>
<evidence type="ECO:0000259" key="3">
    <source>
        <dbReference type="Pfam" id="PF13962"/>
    </source>
</evidence>
<evidence type="ECO:0000313" key="4">
    <source>
        <dbReference type="EMBL" id="KAH7545265.1"/>
    </source>
</evidence>
<evidence type="ECO:0000313" key="5">
    <source>
        <dbReference type="Proteomes" id="UP000813462"/>
    </source>
</evidence>
<keyword evidence="2" id="KW-1133">Transmembrane helix</keyword>
<dbReference type="AlphaFoldDB" id="A0A978VZY1"/>
<feature type="compositionally biased region" description="Polar residues" evidence="1">
    <location>
        <begin position="416"/>
        <end position="425"/>
    </location>
</feature>
<comment type="caution">
    <text evidence="4">The sequence shown here is derived from an EMBL/GenBank/DDBJ whole genome shotgun (WGS) entry which is preliminary data.</text>
</comment>
<dbReference type="EMBL" id="JAEACU010000001">
    <property type="protein sequence ID" value="KAH7545265.1"/>
    <property type="molecule type" value="Genomic_DNA"/>
</dbReference>
<dbReference type="GO" id="GO:0016020">
    <property type="term" value="C:membrane"/>
    <property type="evidence" value="ECO:0007669"/>
    <property type="project" value="TreeGrafter"/>
</dbReference>
<reference evidence="4" key="1">
    <citation type="journal article" date="2021" name="Front. Plant Sci.">
        <title>Chromosome-Scale Genome Assembly for Chinese Sour Jujube and Insights Into Its Genome Evolution and Domestication Signature.</title>
        <authorList>
            <person name="Shen L.-Y."/>
            <person name="Luo H."/>
            <person name="Wang X.-L."/>
            <person name="Wang X.-M."/>
            <person name="Qiu X.-J."/>
            <person name="Liu H."/>
            <person name="Zhou S.-S."/>
            <person name="Jia K.-H."/>
            <person name="Nie S."/>
            <person name="Bao Y.-T."/>
            <person name="Zhang R.-G."/>
            <person name="Yun Q.-Z."/>
            <person name="Chai Y.-H."/>
            <person name="Lu J.-Y."/>
            <person name="Li Y."/>
            <person name="Zhao S.-W."/>
            <person name="Mao J.-F."/>
            <person name="Jia S.-G."/>
            <person name="Mao Y.-M."/>
        </authorList>
    </citation>
    <scope>NUCLEOTIDE SEQUENCE</scope>
    <source>
        <strain evidence="4">AT0</strain>
        <tissue evidence="4">Leaf</tissue>
    </source>
</reference>
<dbReference type="SUPFAM" id="SSF48403">
    <property type="entry name" value="Ankyrin repeat"/>
    <property type="match status" value="2"/>
</dbReference>
<dbReference type="SMART" id="SM00248">
    <property type="entry name" value="ANK"/>
    <property type="match status" value="4"/>
</dbReference>
<feature type="transmembrane region" description="Helical" evidence="2">
    <location>
        <begin position="285"/>
        <end position="306"/>
    </location>
</feature>
<feature type="transmembrane region" description="Helical" evidence="2">
    <location>
        <begin position="636"/>
        <end position="660"/>
    </location>
</feature>
<sequence>MITLSLTLELSEMERGDEAQLYRNFKHLYEGLMRGDIDKVLRQYEKLPACPPKQLTVLGDTLLHIAIYMGHENIAREILNRQPQHDLCTLIRAQNAVGDTILHEVAATNMVGLARYLLEKAQDLLYTANELGETPLFRAAHNGQRQMFDLLALAVHMTDRDNLQRHLIRKDRTNILHMVILAEFFDLAFVIAKKYPFLVIERDGFGKIGLQLLSSNPLAFMSGRNYGLLKRLIFRYCAPSTYENTRKKEGYQGEDQIDSYEIDSLDDEDEDPDNRKPKDCKMPQAFTRLIFLAVLTKLNISIWTFLRAWPTIERMYKEHGKHESAFRLAKLLIKQDTTWEINLSKEDRGKISLGVSNLPKGEDDEEEGKNIARQGKNKKGKEQRLRTKSTTLPPRRFSSLLPSTDFPPGMDDKSFPNPNTEVSESSEIERETNEQTIPPVLRDLPAPPTSLLTATSHGIVEIVKEILRVFPQAVEHVSDAGQNILHIAIKHRKLEIFRHVKKMQLPMTRLVRRIDNNGYTILHHVGVMRYYTGGTLPGPTLQLQEELRWFERVRKIVPPHYEMHRNNKGETAQEFFRRTHSKLLKEAQDWLKRTSESCSAVAVLIATVAFAAAYTVPGGSNQDTGVPILLHDPFFLVFTVMDVLSLASSLTSVVMFLSILTSPFQLQDFHYSLPRKLTLGFTFLFFSVAVTMLAFAATIVLIIHLKKRWITTLIYGLAFLLVTVFALLQFPLYLAFMDTMKYSWKMVKHSLPALPCSTNVSTFYKSE</sequence>
<name>A0A978VZY1_ZIZJJ</name>
<accession>A0A978VZY1</accession>
<dbReference type="Proteomes" id="UP000813462">
    <property type="component" value="Unassembled WGS sequence"/>
</dbReference>
<evidence type="ECO:0000256" key="2">
    <source>
        <dbReference type="SAM" id="Phobius"/>
    </source>
</evidence>
<evidence type="ECO:0000256" key="1">
    <source>
        <dbReference type="SAM" id="MobiDB-lite"/>
    </source>
</evidence>
<organism evidence="4 5">
    <name type="scientific">Ziziphus jujuba var. spinosa</name>
    <dbReference type="NCBI Taxonomy" id="714518"/>
    <lineage>
        <taxon>Eukaryota</taxon>
        <taxon>Viridiplantae</taxon>
        <taxon>Streptophyta</taxon>
        <taxon>Embryophyta</taxon>
        <taxon>Tracheophyta</taxon>
        <taxon>Spermatophyta</taxon>
        <taxon>Magnoliopsida</taxon>
        <taxon>eudicotyledons</taxon>
        <taxon>Gunneridae</taxon>
        <taxon>Pentapetalae</taxon>
        <taxon>rosids</taxon>
        <taxon>fabids</taxon>
        <taxon>Rosales</taxon>
        <taxon>Rhamnaceae</taxon>
        <taxon>Paliureae</taxon>
        <taxon>Ziziphus</taxon>
    </lineage>
</organism>
<dbReference type="Gene3D" id="1.25.40.20">
    <property type="entry name" value="Ankyrin repeat-containing domain"/>
    <property type="match status" value="2"/>
</dbReference>
<dbReference type="InterPro" id="IPR036770">
    <property type="entry name" value="Ankyrin_rpt-contain_sf"/>
</dbReference>
<dbReference type="Pfam" id="PF00023">
    <property type="entry name" value="Ank"/>
    <property type="match status" value="1"/>
</dbReference>